<sequence>MDKPTSKSIQQDVSCESPTNGLFLDFCVSTITVDPTSTITETNTCDDKVPEPAIKLDEELICEQLKDENNLNTASCDTDSGIVDTTRMDKSISELELEANESLICNKKELQVDGDLSKTTSKDTNSDYNQNTLGFKHESDINRENKITESDYPKVHNKEPICNEIDGSLQSVSDDENHELIAHQQTDTEELVKVTSPGPKPLMQEKNNIAHANSDQHGLMKNQNNNENSCLTGDVVIPESCRDIKIKKSAVSLCRLPMGNGMVCTEKVLKMTCKSIKRQNCKPKIKTHSYSELSKISINSDTLKHKNKNLNGRRKPFKCKVCSKSYVKKAYLTRHMGIHSNEKSTRHMGIHSNEKKDSNVMCVQKHLKQKITSLHTGVFTLVRSHSNVQYVISHLVKVLPFRHTSVSTLGKHHSNVNSALRHLETKLISTLIAEFILVKNLINVNFVLKHSLIGLAI</sequence>
<dbReference type="PANTHER" id="PTHR14947:SF24">
    <property type="entry name" value="ZINC FINGER PROTEIN 781-RELATED"/>
    <property type="match status" value="1"/>
</dbReference>
<evidence type="ECO:0000256" key="2">
    <source>
        <dbReference type="ARBA" id="ARBA00022737"/>
    </source>
</evidence>
<dbReference type="FunFam" id="3.30.160.60:FF:000110">
    <property type="entry name" value="Zinc finger protein-like"/>
    <property type="match status" value="1"/>
</dbReference>
<keyword evidence="3" id="KW-0863">Zinc-finger</keyword>
<dbReference type="PROSITE" id="PS50157">
    <property type="entry name" value="ZINC_FINGER_C2H2_2"/>
    <property type="match status" value="1"/>
</dbReference>
<dbReference type="OrthoDB" id="5965749at2759"/>
<dbReference type="SMART" id="SM00355">
    <property type="entry name" value="ZnF_C2H2"/>
    <property type="match status" value="1"/>
</dbReference>
<dbReference type="InterPro" id="IPR039938">
    <property type="entry name" value="Sp4-like"/>
</dbReference>
<dbReference type="AlphaFoldDB" id="A0A8J1XUV1"/>
<keyword evidence="1" id="KW-0479">Metal-binding</keyword>
<comment type="caution">
    <text evidence="5">The sequence shown here is derived from an EMBL/GenBank/DDBJ whole genome shotgun (WGS) entry which is preliminary data.</text>
</comment>
<gene>
    <name evidence="5" type="ORF">OFUS_LOCUS21104</name>
</gene>
<dbReference type="Gene3D" id="3.30.160.60">
    <property type="entry name" value="Classic Zinc Finger"/>
    <property type="match status" value="1"/>
</dbReference>
<evidence type="ECO:0000313" key="5">
    <source>
        <dbReference type="EMBL" id="CAH1796723.1"/>
    </source>
</evidence>
<keyword evidence="6" id="KW-1185">Reference proteome</keyword>
<dbReference type="Proteomes" id="UP000749559">
    <property type="component" value="Unassembled WGS sequence"/>
</dbReference>
<protein>
    <submittedName>
        <fullName evidence="5">Uncharacterized protein</fullName>
    </submittedName>
</protein>
<reference evidence="5" key="1">
    <citation type="submission" date="2022-03" db="EMBL/GenBank/DDBJ databases">
        <authorList>
            <person name="Martin C."/>
        </authorList>
    </citation>
    <scope>NUCLEOTIDE SEQUENCE</scope>
</reference>
<dbReference type="PANTHER" id="PTHR14947">
    <property type="entry name" value="ZINC FINGER PROTEIN"/>
    <property type="match status" value="1"/>
</dbReference>
<evidence type="ECO:0000313" key="6">
    <source>
        <dbReference type="Proteomes" id="UP000749559"/>
    </source>
</evidence>
<dbReference type="EMBL" id="CAIIXF020000010">
    <property type="protein sequence ID" value="CAH1796723.1"/>
    <property type="molecule type" value="Genomic_DNA"/>
</dbReference>
<dbReference type="PROSITE" id="PS00028">
    <property type="entry name" value="ZINC_FINGER_C2H2_1"/>
    <property type="match status" value="1"/>
</dbReference>
<name>A0A8J1XUV1_OWEFU</name>
<accession>A0A8J1XUV1</accession>
<dbReference type="SUPFAM" id="SSF57667">
    <property type="entry name" value="beta-beta-alpha zinc fingers"/>
    <property type="match status" value="1"/>
</dbReference>
<organism evidence="5 6">
    <name type="scientific">Owenia fusiformis</name>
    <name type="common">Polychaete worm</name>
    <dbReference type="NCBI Taxonomy" id="6347"/>
    <lineage>
        <taxon>Eukaryota</taxon>
        <taxon>Metazoa</taxon>
        <taxon>Spiralia</taxon>
        <taxon>Lophotrochozoa</taxon>
        <taxon>Annelida</taxon>
        <taxon>Polychaeta</taxon>
        <taxon>Sedentaria</taxon>
        <taxon>Canalipalpata</taxon>
        <taxon>Sabellida</taxon>
        <taxon>Oweniida</taxon>
        <taxon>Oweniidae</taxon>
        <taxon>Owenia</taxon>
    </lineage>
</organism>
<dbReference type="InterPro" id="IPR036236">
    <property type="entry name" value="Znf_C2H2_sf"/>
</dbReference>
<dbReference type="InterPro" id="IPR013087">
    <property type="entry name" value="Znf_C2H2_type"/>
</dbReference>
<keyword evidence="2" id="KW-0677">Repeat</keyword>
<evidence type="ECO:0000256" key="1">
    <source>
        <dbReference type="ARBA" id="ARBA00022723"/>
    </source>
</evidence>
<keyword evidence="4" id="KW-0862">Zinc</keyword>
<proteinExistence type="predicted"/>
<evidence type="ECO:0000256" key="3">
    <source>
        <dbReference type="ARBA" id="ARBA00022771"/>
    </source>
</evidence>
<evidence type="ECO:0000256" key="4">
    <source>
        <dbReference type="ARBA" id="ARBA00022833"/>
    </source>
</evidence>
<dbReference type="GO" id="GO:0008270">
    <property type="term" value="F:zinc ion binding"/>
    <property type="evidence" value="ECO:0007669"/>
    <property type="project" value="UniProtKB-KW"/>
</dbReference>